<comment type="subcellular location">
    <subcellularLocation>
        <location evidence="1">Cell membrane</location>
        <topology evidence="1">Multi-pass membrane protein</topology>
    </subcellularLocation>
</comment>
<proteinExistence type="predicted"/>
<feature type="transmembrane region" description="Helical" evidence="7">
    <location>
        <begin position="77"/>
        <end position="99"/>
    </location>
</feature>
<name>A0A7W9B872_9SPHN</name>
<gene>
    <name evidence="8" type="ORF">FHR21_003431</name>
</gene>
<feature type="transmembrane region" description="Helical" evidence="7">
    <location>
        <begin position="290"/>
        <end position="309"/>
    </location>
</feature>
<organism evidence="8 9">
    <name type="scientific">Sphingopyxis panaciterrulae</name>
    <dbReference type="NCBI Taxonomy" id="462372"/>
    <lineage>
        <taxon>Bacteria</taxon>
        <taxon>Pseudomonadati</taxon>
        <taxon>Pseudomonadota</taxon>
        <taxon>Alphaproteobacteria</taxon>
        <taxon>Sphingomonadales</taxon>
        <taxon>Sphingomonadaceae</taxon>
        <taxon>Sphingopyxis</taxon>
    </lineage>
</organism>
<evidence type="ECO:0000256" key="7">
    <source>
        <dbReference type="SAM" id="Phobius"/>
    </source>
</evidence>
<dbReference type="PANTHER" id="PTHR42865:SF7">
    <property type="entry name" value="PROTON_GLUTAMATE-ASPARTATE SYMPORTER"/>
    <property type="match status" value="1"/>
</dbReference>
<protein>
    <submittedName>
        <fullName evidence="8">Na+/H+-dicarboxylate symporter</fullName>
    </submittedName>
</protein>
<feature type="transmembrane region" description="Helical" evidence="7">
    <location>
        <begin position="142"/>
        <end position="160"/>
    </location>
</feature>
<keyword evidence="2" id="KW-0813">Transport</keyword>
<feature type="transmembrane region" description="Helical" evidence="7">
    <location>
        <begin position="180"/>
        <end position="201"/>
    </location>
</feature>
<evidence type="ECO:0000256" key="1">
    <source>
        <dbReference type="ARBA" id="ARBA00004651"/>
    </source>
</evidence>
<dbReference type="PRINTS" id="PR00173">
    <property type="entry name" value="EDTRNSPORT"/>
</dbReference>
<keyword evidence="6 7" id="KW-0472">Membrane</keyword>
<dbReference type="InterPro" id="IPR036458">
    <property type="entry name" value="Na:dicarbo_symporter_sf"/>
</dbReference>
<dbReference type="GO" id="GO:0006835">
    <property type="term" value="P:dicarboxylic acid transport"/>
    <property type="evidence" value="ECO:0007669"/>
    <property type="project" value="TreeGrafter"/>
</dbReference>
<evidence type="ECO:0000313" key="9">
    <source>
        <dbReference type="Proteomes" id="UP000537161"/>
    </source>
</evidence>
<dbReference type="InterPro" id="IPR001991">
    <property type="entry name" value="Na-dicarboxylate_symporter"/>
</dbReference>
<dbReference type="RefSeq" id="WP_184100460.1">
    <property type="nucleotide sequence ID" value="NZ_JACIJH010000014.1"/>
</dbReference>
<feature type="transmembrane region" description="Helical" evidence="7">
    <location>
        <begin position="321"/>
        <end position="340"/>
    </location>
</feature>
<feature type="transmembrane region" description="Helical" evidence="7">
    <location>
        <begin position="213"/>
        <end position="237"/>
    </location>
</feature>
<dbReference type="SUPFAM" id="SSF118215">
    <property type="entry name" value="Proton glutamate symport protein"/>
    <property type="match status" value="1"/>
</dbReference>
<evidence type="ECO:0000256" key="4">
    <source>
        <dbReference type="ARBA" id="ARBA00022692"/>
    </source>
</evidence>
<dbReference type="AlphaFoldDB" id="A0A7W9B872"/>
<dbReference type="Pfam" id="PF00375">
    <property type="entry name" value="SDF"/>
    <property type="match status" value="1"/>
</dbReference>
<reference evidence="8 9" key="1">
    <citation type="submission" date="2020-08" db="EMBL/GenBank/DDBJ databases">
        <title>Genomic Encyclopedia of Type Strains, Phase IV (KMG-IV): sequencing the most valuable type-strain genomes for metagenomic binning, comparative biology and taxonomic classification.</title>
        <authorList>
            <person name="Goeker M."/>
        </authorList>
    </citation>
    <scope>NUCLEOTIDE SEQUENCE [LARGE SCALE GENOMIC DNA]</scope>
    <source>
        <strain evidence="8 9">DSM 27163</strain>
    </source>
</reference>
<dbReference type="GO" id="GO:0005886">
    <property type="term" value="C:plasma membrane"/>
    <property type="evidence" value="ECO:0007669"/>
    <property type="project" value="UniProtKB-SubCell"/>
</dbReference>
<keyword evidence="5 7" id="KW-1133">Transmembrane helix</keyword>
<dbReference type="PANTHER" id="PTHR42865">
    <property type="entry name" value="PROTON/GLUTAMATE-ASPARTATE SYMPORTER"/>
    <property type="match status" value="1"/>
</dbReference>
<keyword evidence="9" id="KW-1185">Reference proteome</keyword>
<evidence type="ECO:0000256" key="6">
    <source>
        <dbReference type="ARBA" id="ARBA00023136"/>
    </source>
</evidence>
<evidence type="ECO:0000256" key="3">
    <source>
        <dbReference type="ARBA" id="ARBA00022475"/>
    </source>
</evidence>
<dbReference type="GO" id="GO:0015293">
    <property type="term" value="F:symporter activity"/>
    <property type="evidence" value="ECO:0007669"/>
    <property type="project" value="UniProtKB-KW"/>
</dbReference>
<evidence type="ECO:0000256" key="5">
    <source>
        <dbReference type="ARBA" id="ARBA00022989"/>
    </source>
</evidence>
<feature type="transmembrane region" description="Helical" evidence="7">
    <location>
        <begin position="346"/>
        <end position="370"/>
    </location>
</feature>
<accession>A0A7W9B872</accession>
<sequence>MRGWFAIPLWKRVLGGLFLGLLLAIVWPQAAPSVAVFGDLFVRAIRMLVAPIVLVTIAAGITSLADPKRLGPLGGRTVGLFALTTAIAVSIGMLVAVVLQPGVGVPIGQAAPQALGDPVPLYDQLVGIVPTNIVEALAKGDMLALIFVAILTGVGTVFSGEAGKPFAALLQSLSSVLLRIVGLVMEATPIGVFALIANAVADNGAAVFVNIGWLALAVVLGSLIQILLVHSLLLRLLARLPVAPFFRGIVDALAVAFSTASSSATLPVAMTVAGRNLGVSSTVYSTVLPLGASIGKDGTAMYVGLLSIFSLQAFGVPLDAGVVLIVLLTGALAAFGTAPVPSASLFMLAAVLSAVGIAPEQTALIVGFVLPFDRLLDMTRTVPSACANLAVATTVARWEGELDEGIYRAPPQR</sequence>
<dbReference type="EMBL" id="JACIJH010000014">
    <property type="protein sequence ID" value="MBB5708054.1"/>
    <property type="molecule type" value="Genomic_DNA"/>
</dbReference>
<evidence type="ECO:0000313" key="8">
    <source>
        <dbReference type="EMBL" id="MBB5708054.1"/>
    </source>
</evidence>
<feature type="transmembrane region" description="Helical" evidence="7">
    <location>
        <begin position="249"/>
        <end position="270"/>
    </location>
</feature>
<keyword evidence="3" id="KW-1003">Cell membrane</keyword>
<comment type="caution">
    <text evidence="8">The sequence shown here is derived from an EMBL/GenBank/DDBJ whole genome shotgun (WGS) entry which is preliminary data.</text>
</comment>
<keyword evidence="4 7" id="KW-0812">Transmembrane</keyword>
<feature type="transmembrane region" description="Helical" evidence="7">
    <location>
        <begin position="44"/>
        <end position="65"/>
    </location>
</feature>
<dbReference type="Gene3D" id="1.10.3860.10">
    <property type="entry name" value="Sodium:dicarboxylate symporter"/>
    <property type="match status" value="1"/>
</dbReference>
<evidence type="ECO:0000256" key="2">
    <source>
        <dbReference type="ARBA" id="ARBA00022448"/>
    </source>
</evidence>
<dbReference type="Proteomes" id="UP000537161">
    <property type="component" value="Unassembled WGS sequence"/>
</dbReference>